<dbReference type="PANTHER" id="PTHR43669:SF8">
    <property type="entry name" value="SHORT-CHAIN TYPE DEHYDROGENASE_REDUCTASE-RELATED"/>
    <property type="match status" value="1"/>
</dbReference>
<dbReference type="Proteomes" id="UP001365846">
    <property type="component" value="Unassembled WGS sequence"/>
</dbReference>
<comment type="caution">
    <text evidence="3">The sequence shown here is derived from an EMBL/GenBank/DDBJ whole genome shotgun (WGS) entry which is preliminary data.</text>
</comment>
<sequence>MNPQTVLITGAAGHLGQAVAAKFRQSGMQLVLVDRDADALKRAFTEGPAVLLLPMDLLDRKQVAAGVKAANARFGAIDACCHIAGGFRMGEAVHETSPATWDFLMDLNARTFLHVAEAVVPGMCERRRGRFVTVGAAAAARGSANMGAYCASKSALIRLTEALSAELREQGVNVNCVLPSIIDTPDNRAAMPDADPSRWVAPQALAEVIAFLTSDAASAIHGAAVPVTGLV</sequence>
<evidence type="ECO:0000256" key="2">
    <source>
        <dbReference type="ARBA" id="ARBA00023002"/>
    </source>
</evidence>
<evidence type="ECO:0000313" key="3">
    <source>
        <dbReference type="EMBL" id="MEJ8810422.1"/>
    </source>
</evidence>
<evidence type="ECO:0000256" key="1">
    <source>
        <dbReference type="ARBA" id="ARBA00006484"/>
    </source>
</evidence>
<evidence type="ECO:0000313" key="4">
    <source>
        <dbReference type="Proteomes" id="UP001365846"/>
    </source>
</evidence>
<dbReference type="Gene3D" id="3.40.50.720">
    <property type="entry name" value="NAD(P)-binding Rossmann-like Domain"/>
    <property type="match status" value="1"/>
</dbReference>
<gene>
    <name evidence="3" type="ORF">WKW77_05035</name>
</gene>
<keyword evidence="2" id="KW-0560">Oxidoreductase</keyword>
<proteinExistence type="inferred from homology"/>
<dbReference type="InterPro" id="IPR020904">
    <property type="entry name" value="Sc_DH/Rdtase_CS"/>
</dbReference>
<dbReference type="InterPro" id="IPR002347">
    <property type="entry name" value="SDR_fam"/>
</dbReference>
<dbReference type="RefSeq" id="WP_340355745.1">
    <property type="nucleotide sequence ID" value="NZ_JBBKZU010000002.1"/>
</dbReference>
<name>A0ABU8VB36_9BURK</name>
<protein>
    <submittedName>
        <fullName evidence="3">SDR family NAD(P)-dependent oxidoreductase</fullName>
    </submittedName>
</protein>
<dbReference type="SUPFAM" id="SSF51735">
    <property type="entry name" value="NAD(P)-binding Rossmann-fold domains"/>
    <property type="match status" value="1"/>
</dbReference>
<dbReference type="PANTHER" id="PTHR43669">
    <property type="entry name" value="5-KETO-D-GLUCONATE 5-REDUCTASE"/>
    <property type="match status" value="1"/>
</dbReference>
<keyword evidence="4" id="KW-1185">Reference proteome</keyword>
<dbReference type="EMBL" id="JBBKZU010000002">
    <property type="protein sequence ID" value="MEJ8810422.1"/>
    <property type="molecule type" value="Genomic_DNA"/>
</dbReference>
<organism evidence="3 4">
    <name type="scientific">Variovorax ureilyticus</name>
    <dbReference type="NCBI Taxonomy" id="1836198"/>
    <lineage>
        <taxon>Bacteria</taxon>
        <taxon>Pseudomonadati</taxon>
        <taxon>Pseudomonadota</taxon>
        <taxon>Betaproteobacteria</taxon>
        <taxon>Burkholderiales</taxon>
        <taxon>Comamonadaceae</taxon>
        <taxon>Variovorax</taxon>
    </lineage>
</organism>
<dbReference type="PRINTS" id="PR00081">
    <property type="entry name" value="GDHRDH"/>
</dbReference>
<accession>A0ABU8VB36</accession>
<comment type="similarity">
    <text evidence="1">Belongs to the short-chain dehydrogenases/reductases (SDR) family.</text>
</comment>
<dbReference type="Pfam" id="PF13561">
    <property type="entry name" value="adh_short_C2"/>
    <property type="match status" value="1"/>
</dbReference>
<dbReference type="CDD" id="cd05233">
    <property type="entry name" value="SDR_c"/>
    <property type="match status" value="1"/>
</dbReference>
<reference evidence="3 4" key="1">
    <citation type="submission" date="2024-03" db="EMBL/GenBank/DDBJ databases">
        <title>Novel species of the genus Variovorax.</title>
        <authorList>
            <person name="Liu Q."/>
            <person name="Xin Y.-H."/>
        </authorList>
    </citation>
    <scope>NUCLEOTIDE SEQUENCE [LARGE SCALE GENOMIC DNA]</scope>
    <source>
        <strain evidence="3 4">KACC 18899</strain>
    </source>
</reference>
<dbReference type="PROSITE" id="PS00061">
    <property type="entry name" value="ADH_SHORT"/>
    <property type="match status" value="1"/>
</dbReference>
<dbReference type="InterPro" id="IPR036291">
    <property type="entry name" value="NAD(P)-bd_dom_sf"/>
</dbReference>